<dbReference type="GO" id="GO:0000287">
    <property type="term" value="F:magnesium ion binding"/>
    <property type="evidence" value="ECO:0007669"/>
    <property type="project" value="InterPro"/>
</dbReference>
<keyword evidence="9 15" id="KW-0479">Metal-binding</keyword>
<dbReference type="AlphaFoldDB" id="A0A850R5R6"/>
<dbReference type="Pfam" id="PF02879">
    <property type="entry name" value="PGM_PMM_II"/>
    <property type="match status" value="1"/>
</dbReference>
<comment type="pathway">
    <text evidence="4">Lipid metabolism.</text>
</comment>
<dbReference type="Pfam" id="PF02880">
    <property type="entry name" value="PGM_PMM_III"/>
    <property type="match status" value="1"/>
</dbReference>
<dbReference type="PROSITE" id="PS00710">
    <property type="entry name" value="PGM_PMM"/>
    <property type="match status" value="1"/>
</dbReference>
<dbReference type="Pfam" id="PF02878">
    <property type="entry name" value="PGM_PMM_I"/>
    <property type="match status" value="1"/>
</dbReference>
<evidence type="ECO:0000256" key="6">
    <source>
        <dbReference type="ARBA" id="ARBA00012728"/>
    </source>
</evidence>
<comment type="cofactor">
    <cofactor evidence="2">
        <name>Mg(2+)</name>
        <dbReference type="ChEBI" id="CHEBI:18420"/>
    </cofactor>
</comment>
<dbReference type="PANTHER" id="PTHR45745:SF1">
    <property type="entry name" value="PHOSPHOGLUCOMUTASE 2B-RELATED"/>
    <property type="match status" value="1"/>
</dbReference>
<dbReference type="CDD" id="cd05799">
    <property type="entry name" value="PGM2"/>
    <property type="match status" value="1"/>
</dbReference>
<evidence type="ECO:0000256" key="5">
    <source>
        <dbReference type="ARBA" id="ARBA00010231"/>
    </source>
</evidence>
<evidence type="ECO:0000313" key="21">
    <source>
        <dbReference type="Proteomes" id="UP000563523"/>
    </source>
</evidence>
<feature type="domain" description="Alpha-D-phosphohexomutase alpha/beta/alpha" evidence="17">
    <location>
        <begin position="43"/>
        <end position="178"/>
    </location>
</feature>
<sequence length="565" mass="62834">MNIQMEYQRWCKLANRDPDLPPELQAMANDEDLLSDAFYRDLAFGTGGLRGEIGAGTNRMNVYTVAKASQGVANYLIKNFAPNERRVAISRDSRHKSDLFAQVVAEVLVANGIKVWLYREIMPTPCLSFAVRQLHCAAGIMITASHNPAQYNGYKVYGVDGCQITTKAAAIILKEIAALDIFTDLHYCDFTIAVQAGKITYISEQVTSDFITAVLQESPLAPQTKIDRQLKIVYSPLNGTGLHPVTTVLKQAGFTNIFTVPEQRQPDGDFPTCPLPNPEIPATMALGIAYARQEQADFFFANDPDCDRVGIAVKNKQGDYVLLSGNEIGLLLLDYICSQRVLNSTMPLHPEVVKTIVTTDLAVKIAKHYGVQVVSLLTGFKFIGEEIGRLEKLGRVDDYLFGFEESYGYLSGTYVRDKDGVNASFLICEMFVYYKTRGISLLTKLAQLYKQYGYCLNTLHSFEFKGQTGRAQMTKIMARLRQSVTVLAGQPVVKLWDYQAGINGLPPADVLKFQLPQDSSVVVRPSGTEPKLKLYISIQAADQAAAKKMEEDIKDYFTNFFQKES</sequence>
<evidence type="ECO:0000256" key="8">
    <source>
        <dbReference type="ARBA" id="ARBA00022553"/>
    </source>
</evidence>
<keyword evidence="11" id="KW-0413">Isomerase</keyword>
<dbReference type="InterPro" id="IPR005841">
    <property type="entry name" value="Alpha-D-phosphohexomutase_SF"/>
</dbReference>
<name>A0A850R5R6_9LACO</name>
<keyword evidence="7" id="KW-0313">Glucose metabolism</keyword>
<evidence type="ECO:0000256" key="10">
    <source>
        <dbReference type="ARBA" id="ARBA00022842"/>
    </source>
</evidence>
<keyword evidence="10 15" id="KW-0460">Magnesium</keyword>
<gene>
    <name evidence="20" type="ORF">HU830_03220</name>
</gene>
<comment type="catalytic activity">
    <reaction evidence="1">
        <text>alpha-D-glucose 1-phosphate = alpha-D-glucose 6-phosphate</text>
        <dbReference type="Rhea" id="RHEA:23536"/>
        <dbReference type="ChEBI" id="CHEBI:58225"/>
        <dbReference type="ChEBI" id="CHEBI:58601"/>
        <dbReference type="EC" id="5.4.2.2"/>
    </reaction>
</comment>
<proteinExistence type="inferred from homology"/>
<evidence type="ECO:0000259" key="18">
    <source>
        <dbReference type="Pfam" id="PF02879"/>
    </source>
</evidence>
<dbReference type="Proteomes" id="UP000563523">
    <property type="component" value="Unassembled WGS sequence"/>
</dbReference>
<dbReference type="SUPFAM" id="SSF53738">
    <property type="entry name" value="Phosphoglucomutase, first 3 domains"/>
    <property type="match status" value="3"/>
</dbReference>
<evidence type="ECO:0000256" key="13">
    <source>
        <dbReference type="ARBA" id="ARBA00041398"/>
    </source>
</evidence>
<evidence type="ECO:0000256" key="2">
    <source>
        <dbReference type="ARBA" id="ARBA00001946"/>
    </source>
</evidence>
<evidence type="ECO:0000259" key="16">
    <source>
        <dbReference type="Pfam" id="PF00408"/>
    </source>
</evidence>
<evidence type="ECO:0000256" key="15">
    <source>
        <dbReference type="RuleBase" id="RU004326"/>
    </source>
</evidence>
<reference evidence="20 21" key="1">
    <citation type="submission" date="2020-06" db="EMBL/GenBank/DDBJ databases">
        <authorList>
            <person name="Kang J."/>
        </authorList>
    </citation>
    <scope>NUCLEOTIDE SEQUENCE [LARGE SCALE GENOMIC DNA]</scope>
    <source>
        <strain evidence="20 21">DCY120</strain>
    </source>
</reference>
<evidence type="ECO:0000313" key="20">
    <source>
        <dbReference type="EMBL" id="NVY96187.1"/>
    </source>
</evidence>
<dbReference type="InterPro" id="IPR005844">
    <property type="entry name" value="A-D-PHexomutase_a/b/a-I"/>
</dbReference>
<dbReference type="PANTHER" id="PTHR45745">
    <property type="entry name" value="PHOSPHOMANNOMUTASE 45A"/>
    <property type="match status" value="1"/>
</dbReference>
<evidence type="ECO:0000256" key="11">
    <source>
        <dbReference type="ARBA" id="ARBA00023235"/>
    </source>
</evidence>
<evidence type="ECO:0000256" key="1">
    <source>
        <dbReference type="ARBA" id="ARBA00000443"/>
    </source>
</evidence>
<comment type="pathway">
    <text evidence="3">Glycolipid metabolism; diglucosyl-diacylglycerol biosynthesis.</text>
</comment>
<evidence type="ECO:0000256" key="9">
    <source>
        <dbReference type="ARBA" id="ARBA00022723"/>
    </source>
</evidence>
<dbReference type="GO" id="GO:0004614">
    <property type="term" value="F:phosphoglucomutase activity"/>
    <property type="evidence" value="ECO:0007669"/>
    <property type="project" value="UniProtKB-EC"/>
</dbReference>
<keyword evidence="8" id="KW-0597">Phosphoprotein</keyword>
<keyword evidence="7" id="KW-0119">Carbohydrate metabolism</keyword>
<dbReference type="InterPro" id="IPR005845">
    <property type="entry name" value="A-D-PHexomutase_a/b/a-II"/>
</dbReference>
<protein>
    <recommendedName>
        <fullName evidence="12">Phosphoglucomutase</fullName>
        <ecNumber evidence="6">5.4.2.2</ecNumber>
    </recommendedName>
    <alternativeName>
        <fullName evidence="14">Alpha-phosphoglucomutase</fullName>
    </alternativeName>
    <alternativeName>
        <fullName evidence="13">Glucose phosphomutase</fullName>
    </alternativeName>
</protein>
<dbReference type="InterPro" id="IPR005843">
    <property type="entry name" value="A-D-PHexomutase_C"/>
</dbReference>
<evidence type="ECO:0000256" key="3">
    <source>
        <dbReference type="ARBA" id="ARBA00005164"/>
    </source>
</evidence>
<dbReference type="GO" id="GO:0006006">
    <property type="term" value="P:glucose metabolic process"/>
    <property type="evidence" value="ECO:0007669"/>
    <property type="project" value="UniProtKB-KW"/>
</dbReference>
<feature type="domain" description="Alpha-D-phosphohexomutase alpha/beta/alpha" evidence="18">
    <location>
        <begin position="210"/>
        <end position="314"/>
    </location>
</feature>
<evidence type="ECO:0000259" key="17">
    <source>
        <dbReference type="Pfam" id="PF02878"/>
    </source>
</evidence>
<evidence type="ECO:0000256" key="4">
    <source>
        <dbReference type="ARBA" id="ARBA00005189"/>
    </source>
</evidence>
<feature type="domain" description="Alpha-D-phosphohexomutase alpha/beta/alpha" evidence="19">
    <location>
        <begin position="325"/>
        <end position="449"/>
    </location>
</feature>
<dbReference type="GO" id="GO:0006166">
    <property type="term" value="P:purine ribonucleoside salvage"/>
    <property type="evidence" value="ECO:0007669"/>
    <property type="project" value="TreeGrafter"/>
</dbReference>
<comment type="caution">
    <text evidence="20">The sequence shown here is derived from an EMBL/GenBank/DDBJ whole genome shotgun (WGS) entry which is preliminary data.</text>
</comment>
<accession>A0A850R5R6</accession>
<evidence type="ECO:0000256" key="12">
    <source>
        <dbReference type="ARBA" id="ARBA00039995"/>
    </source>
</evidence>
<dbReference type="PRINTS" id="PR00509">
    <property type="entry name" value="PGMPMM"/>
</dbReference>
<dbReference type="SUPFAM" id="SSF55957">
    <property type="entry name" value="Phosphoglucomutase, C-terminal domain"/>
    <property type="match status" value="1"/>
</dbReference>
<dbReference type="Pfam" id="PF00408">
    <property type="entry name" value="PGM_PMM_IV"/>
    <property type="match status" value="1"/>
</dbReference>
<dbReference type="Gene3D" id="3.40.120.10">
    <property type="entry name" value="Alpha-D-Glucose-1,6-Bisphosphate, subunit A, domain 3"/>
    <property type="match status" value="3"/>
</dbReference>
<feature type="domain" description="Alpha-D-phosphohexomutase C-terminal" evidence="16">
    <location>
        <begin position="515"/>
        <end position="554"/>
    </location>
</feature>
<keyword evidence="21" id="KW-1185">Reference proteome</keyword>
<evidence type="ECO:0000256" key="7">
    <source>
        <dbReference type="ARBA" id="ARBA00022526"/>
    </source>
</evidence>
<dbReference type="InterPro" id="IPR016055">
    <property type="entry name" value="A-D-PHexomutase_a/b/a-I/II/III"/>
</dbReference>
<dbReference type="InterPro" id="IPR016066">
    <property type="entry name" value="A-D-PHexomutase_CS"/>
</dbReference>
<evidence type="ECO:0000259" key="19">
    <source>
        <dbReference type="Pfam" id="PF02880"/>
    </source>
</evidence>
<dbReference type="InterPro" id="IPR036900">
    <property type="entry name" value="A-D-PHexomutase_C_sf"/>
</dbReference>
<dbReference type="EMBL" id="JABZEC010000002">
    <property type="protein sequence ID" value="NVY96187.1"/>
    <property type="molecule type" value="Genomic_DNA"/>
</dbReference>
<dbReference type="Gene3D" id="3.30.310.50">
    <property type="entry name" value="Alpha-D-phosphohexomutase, C-terminal domain"/>
    <property type="match status" value="1"/>
</dbReference>
<dbReference type="RefSeq" id="WP_176942344.1">
    <property type="nucleotide sequence ID" value="NZ_JABZEC010000002.1"/>
</dbReference>
<evidence type="ECO:0000256" key="14">
    <source>
        <dbReference type="ARBA" id="ARBA00041467"/>
    </source>
</evidence>
<comment type="similarity">
    <text evidence="5 15">Belongs to the phosphohexose mutase family.</text>
</comment>
<dbReference type="EC" id="5.4.2.2" evidence="6"/>
<dbReference type="InterPro" id="IPR005846">
    <property type="entry name" value="A-D-PHexomutase_a/b/a-III"/>
</dbReference>
<organism evidence="20 21">
    <name type="scientific">Bombilactobacillus apium</name>
    <dbReference type="NCBI Taxonomy" id="2675299"/>
    <lineage>
        <taxon>Bacteria</taxon>
        <taxon>Bacillati</taxon>
        <taxon>Bacillota</taxon>
        <taxon>Bacilli</taxon>
        <taxon>Lactobacillales</taxon>
        <taxon>Lactobacillaceae</taxon>
        <taxon>Bombilactobacillus</taxon>
    </lineage>
</organism>
<dbReference type="GO" id="GO:0008973">
    <property type="term" value="F:phosphopentomutase activity"/>
    <property type="evidence" value="ECO:0007669"/>
    <property type="project" value="TreeGrafter"/>
</dbReference>